<sequence length="139" mass="15377">MPAKPNTPLSDLENKVMEVVWGAGQVTADAVRVALEAWRPLKDSTIRTVLRRLAEKGYVRHVTEGRTYVYSPTQPAPTVAADAVRGIIDKLCNGSIEALLVGMVDQEVVSPEKLEQLAKRIAAKRKSSNQRRTRRNQGD</sequence>
<name>A0A5C6AI59_9BACT</name>
<keyword evidence="4" id="KW-0804">Transcription</keyword>
<keyword evidence="2" id="KW-0805">Transcription regulation</keyword>
<dbReference type="GO" id="GO:0003677">
    <property type="term" value="F:DNA binding"/>
    <property type="evidence" value="ECO:0007669"/>
    <property type="project" value="UniProtKB-KW"/>
</dbReference>
<dbReference type="EMBL" id="SJPR01000001">
    <property type="protein sequence ID" value="TWT99684.1"/>
    <property type="molecule type" value="Genomic_DNA"/>
</dbReference>
<dbReference type="Gene3D" id="1.10.10.10">
    <property type="entry name" value="Winged helix-like DNA-binding domain superfamily/Winged helix DNA-binding domain"/>
    <property type="match status" value="1"/>
</dbReference>
<accession>A0A5C6AI59</accession>
<comment type="similarity">
    <text evidence="1">Belongs to the BlaI transcriptional regulatory family.</text>
</comment>
<dbReference type="SUPFAM" id="SSF46785">
    <property type="entry name" value="Winged helix' DNA-binding domain"/>
    <property type="match status" value="1"/>
</dbReference>
<evidence type="ECO:0000313" key="6">
    <source>
        <dbReference type="Proteomes" id="UP000317421"/>
    </source>
</evidence>
<dbReference type="Pfam" id="PF03965">
    <property type="entry name" value="Penicillinase_R"/>
    <property type="match status" value="1"/>
</dbReference>
<reference evidence="5 6" key="1">
    <citation type="submission" date="2019-02" db="EMBL/GenBank/DDBJ databases">
        <title>Deep-cultivation of Planctomycetes and their phenomic and genomic characterization uncovers novel biology.</title>
        <authorList>
            <person name="Wiegand S."/>
            <person name="Jogler M."/>
            <person name="Boedeker C."/>
            <person name="Pinto D."/>
            <person name="Vollmers J."/>
            <person name="Rivas-Marin E."/>
            <person name="Kohn T."/>
            <person name="Peeters S.H."/>
            <person name="Heuer A."/>
            <person name="Rast P."/>
            <person name="Oberbeckmann S."/>
            <person name="Bunk B."/>
            <person name="Jeske O."/>
            <person name="Meyerdierks A."/>
            <person name="Storesund J.E."/>
            <person name="Kallscheuer N."/>
            <person name="Luecker S."/>
            <person name="Lage O.M."/>
            <person name="Pohl T."/>
            <person name="Merkel B.J."/>
            <person name="Hornburger P."/>
            <person name="Mueller R.-W."/>
            <person name="Bruemmer F."/>
            <person name="Labrenz M."/>
            <person name="Spormann A.M."/>
            <person name="Op Den Camp H."/>
            <person name="Overmann J."/>
            <person name="Amann R."/>
            <person name="Jetten M.S.M."/>
            <person name="Mascher T."/>
            <person name="Medema M.H."/>
            <person name="Devos D.P."/>
            <person name="Kaster A.-K."/>
            <person name="Ovreas L."/>
            <person name="Rohde M."/>
            <person name="Galperin M.Y."/>
            <person name="Jogler C."/>
        </authorList>
    </citation>
    <scope>NUCLEOTIDE SEQUENCE [LARGE SCALE GENOMIC DNA]</scope>
    <source>
        <strain evidence="5 6">Pla108</strain>
    </source>
</reference>
<dbReference type="Proteomes" id="UP000317421">
    <property type="component" value="Unassembled WGS sequence"/>
</dbReference>
<dbReference type="GO" id="GO:0045892">
    <property type="term" value="P:negative regulation of DNA-templated transcription"/>
    <property type="evidence" value="ECO:0007669"/>
    <property type="project" value="InterPro"/>
</dbReference>
<evidence type="ECO:0000313" key="5">
    <source>
        <dbReference type="EMBL" id="TWT99684.1"/>
    </source>
</evidence>
<organism evidence="5 6">
    <name type="scientific">Botrimarina colliarenosi</name>
    <dbReference type="NCBI Taxonomy" id="2528001"/>
    <lineage>
        <taxon>Bacteria</taxon>
        <taxon>Pseudomonadati</taxon>
        <taxon>Planctomycetota</taxon>
        <taxon>Planctomycetia</taxon>
        <taxon>Pirellulales</taxon>
        <taxon>Lacipirellulaceae</taxon>
        <taxon>Botrimarina</taxon>
    </lineage>
</organism>
<dbReference type="RefSeq" id="WP_197526200.1">
    <property type="nucleotide sequence ID" value="NZ_SJPR01000001.1"/>
</dbReference>
<dbReference type="InterPro" id="IPR005650">
    <property type="entry name" value="BlaI_family"/>
</dbReference>
<protein>
    <submittedName>
        <fullName evidence="5">Penicillinase repressor</fullName>
    </submittedName>
</protein>
<dbReference type="AlphaFoldDB" id="A0A5C6AI59"/>
<evidence type="ECO:0000256" key="3">
    <source>
        <dbReference type="ARBA" id="ARBA00023125"/>
    </source>
</evidence>
<comment type="caution">
    <text evidence="5">The sequence shown here is derived from an EMBL/GenBank/DDBJ whole genome shotgun (WGS) entry which is preliminary data.</text>
</comment>
<evidence type="ECO:0000256" key="2">
    <source>
        <dbReference type="ARBA" id="ARBA00023015"/>
    </source>
</evidence>
<evidence type="ECO:0000256" key="4">
    <source>
        <dbReference type="ARBA" id="ARBA00023163"/>
    </source>
</evidence>
<keyword evidence="3" id="KW-0238">DNA-binding</keyword>
<gene>
    <name evidence="5" type="primary">blaI_1</name>
    <name evidence="5" type="ORF">Pla108_06270</name>
</gene>
<proteinExistence type="inferred from homology"/>
<dbReference type="InterPro" id="IPR036388">
    <property type="entry name" value="WH-like_DNA-bd_sf"/>
</dbReference>
<evidence type="ECO:0000256" key="1">
    <source>
        <dbReference type="ARBA" id="ARBA00011046"/>
    </source>
</evidence>
<dbReference type="PIRSF" id="PIRSF019455">
    <property type="entry name" value="CopR_AtkY"/>
    <property type="match status" value="1"/>
</dbReference>
<keyword evidence="6" id="KW-1185">Reference proteome</keyword>
<dbReference type="InterPro" id="IPR036390">
    <property type="entry name" value="WH_DNA-bd_sf"/>
</dbReference>